<comment type="caution">
    <text evidence="6">Lacks conserved residue(s) required for the propagation of feature annotation.</text>
</comment>
<gene>
    <name evidence="8" type="ORF">PAHAL_9G426500</name>
</gene>
<feature type="transmembrane region" description="Helical" evidence="6">
    <location>
        <begin position="111"/>
        <end position="131"/>
    </location>
</feature>
<dbReference type="InterPro" id="IPR030184">
    <property type="entry name" value="WAT1-related"/>
</dbReference>
<evidence type="ECO:0000313" key="8">
    <source>
        <dbReference type="EMBL" id="PVH32553.1"/>
    </source>
</evidence>
<keyword evidence="5 6" id="KW-0472">Membrane</keyword>
<keyword evidence="3 6" id="KW-0812">Transmembrane</keyword>
<feature type="transmembrane region" description="Helical" evidence="6">
    <location>
        <begin position="143"/>
        <end position="163"/>
    </location>
</feature>
<dbReference type="InterPro" id="IPR037185">
    <property type="entry name" value="EmrE-like"/>
</dbReference>
<accession>A0A2T8I4E9</accession>
<evidence type="ECO:0000256" key="3">
    <source>
        <dbReference type="ARBA" id="ARBA00022692"/>
    </source>
</evidence>
<evidence type="ECO:0000256" key="2">
    <source>
        <dbReference type="ARBA" id="ARBA00007635"/>
    </source>
</evidence>
<dbReference type="Gramene" id="PVH32553">
    <property type="protein sequence ID" value="PVH32553"/>
    <property type="gene ID" value="PAHAL_9G426500"/>
</dbReference>
<protein>
    <recommendedName>
        <fullName evidence="6">WAT1-related protein</fullName>
    </recommendedName>
</protein>
<dbReference type="EMBL" id="CM008054">
    <property type="protein sequence ID" value="PVH32553.1"/>
    <property type="molecule type" value="Genomic_DNA"/>
</dbReference>
<reference evidence="8" key="1">
    <citation type="submission" date="2018-04" db="EMBL/GenBank/DDBJ databases">
        <title>WGS assembly of Panicum hallii.</title>
        <authorList>
            <person name="Lovell J."/>
            <person name="Jenkins J."/>
            <person name="Lowry D."/>
            <person name="Mamidi S."/>
            <person name="Sreedasyam A."/>
            <person name="Weng X."/>
            <person name="Barry K."/>
            <person name="Bonette J."/>
            <person name="Campitelli B."/>
            <person name="Daum C."/>
            <person name="Gordon S."/>
            <person name="Gould B."/>
            <person name="Lipzen A."/>
            <person name="Macqueen A."/>
            <person name="Palacio-Mejia J."/>
            <person name="Plott C."/>
            <person name="Shakirov E."/>
            <person name="Shu S."/>
            <person name="Yoshinaga Y."/>
            <person name="Zane M."/>
            <person name="Rokhsar D."/>
            <person name="Grimwood J."/>
            <person name="Schmutz J."/>
            <person name="Juenger T."/>
        </authorList>
    </citation>
    <scope>NUCLEOTIDE SEQUENCE [LARGE SCALE GENOMIC DNA]</scope>
    <source>
        <strain evidence="8">FIL2</strain>
    </source>
</reference>
<dbReference type="SUPFAM" id="SSF103481">
    <property type="entry name" value="Multidrug resistance efflux transporter EmrE"/>
    <property type="match status" value="1"/>
</dbReference>
<dbReference type="Proteomes" id="UP000243499">
    <property type="component" value="Chromosome 9"/>
</dbReference>
<evidence type="ECO:0000256" key="1">
    <source>
        <dbReference type="ARBA" id="ARBA00004141"/>
    </source>
</evidence>
<organism evidence="8">
    <name type="scientific">Panicum hallii</name>
    <dbReference type="NCBI Taxonomy" id="206008"/>
    <lineage>
        <taxon>Eukaryota</taxon>
        <taxon>Viridiplantae</taxon>
        <taxon>Streptophyta</taxon>
        <taxon>Embryophyta</taxon>
        <taxon>Tracheophyta</taxon>
        <taxon>Spermatophyta</taxon>
        <taxon>Magnoliopsida</taxon>
        <taxon>Liliopsida</taxon>
        <taxon>Poales</taxon>
        <taxon>Poaceae</taxon>
        <taxon>PACMAD clade</taxon>
        <taxon>Panicoideae</taxon>
        <taxon>Panicodae</taxon>
        <taxon>Paniceae</taxon>
        <taxon>Panicinae</taxon>
        <taxon>Panicum</taxon>
        <taxon>Panicum sect. Panicum</taxon>
    </lineage>
</organism>
<name>A0A2T8I4E9_9POAL</name>
<dbReference type="AlphaFoldDB" id="A0A2T8I4E9"/>
<evidence type="ECO:0000256" key="6">
    <source>
        <dbReference type="RuleBase" id="RU363077"/>
    </source>
</evidence>
<comment type="subcellular location">
    <subcellularLocation>
        <location evidence="1 6">Membrane</location>
        <topology evidence="1 6">Multi-pass membrane protein</topology>
    </subcellularLocation>
</comment>
<dbReference type="GO" id="GO:0022857">
    <property type="term" value="F:transmembrane transporter activity"/>
    <property type="evidence" value="ECO:0007669"/>
    <property type="project" value="InterPro"/>
</dbReference>
<dbReference type="InterPro" id="IPR000620">
    <property type="entry name" value="EamA_dom"/>
</dbReference>
<evidence type="ECO:0000256" key="5">
    <source>
        <dbReference type="ARBA" id="ARBA00023136"/>
    </source>
</evidence>
<dbReference type="PANTHER" id="PTHR31218">
    <property type="entry name" value="WAT1-RELATED PROTEIN"/>
    <property type="match status" value="1"/>
</dbReference>
<feature type="domain" description="EamA" evidence="7">
    <location>
        <begin position="22"/>
        <end position="160"/>
    </location>
</feature>
<feature type="transmembrane region" description="Helical" evidence="6">
    <location>
        <begin position="50"/>
        <end position="70"/>
    </location>
</feature>
<comment type="similarity">
    <text evidence="2 6">Belongs to the drug/metabolite transporter (DMT) superfamily. Plant drug/metabolite exporter (P-DME) (TC 2.A.7.4) family.</text>
</comment>
<feature type="transmembrane region" description="Helical" evidence="6">
    <location>
        <begin position="82"/>
        <end position="105"/>
    </location>
</feature>
<proteinExistence type="inferred from homology"/>
<keyword evidence="4 6" id="KW-1133">Transmembrane helix</keyword>
<dbReference type="GO" id="GO:0016020">
    <property type="term" value="C:membrane"/>
    <property type="evidence" value="ECO:0007669"/>
    <property type="project" value="UniProtKB-SubCell"/>
</dbReference>
<evidence type="ECO:0000259" key="7">
    <source>
        <dbReference type="Pfam" id="PF00892"/>
    </source>
</evidence>
<sequence length="207" mass="22890">MAPPSPAGMMRRPAWMRYTPHALMVLAQLFFTLLYFITEAAFNRGLNPYVYVTYRHLLVACVLCPFAYFYENKLRPKMTLMLFLEIFVLSLLGGSLTLNMFFSSLKYTSPTFVTSMVNAVASITFVIAIILGMEIVDVRSLRGLAKIAGAVVSFAGVTTISLYKGAAVRSLWKAPVQIQGSGVAVAHESWVKGSLLAVASCICWRRL</sequence>
<dbReference type="Pfam" id="PF00892">
    <property type="entry name" value="EamA"/>
    <property type="match status" value="1"/>
</dbReference>
<evidence type="ECO:0000256" key="4">
    <source>
        <dbReference type="ARBA" id="ARBA00022989"/>
    </source>
</evidence>